<keyword evidence="3" id="KW-1185">Reference proteome</keyword>
<dbReference type="InterPro" id="IPR002560">
    <property type="entry name" value="Transposase_DDE"/>
</dbReference>
<organism evidence="2 3">
    <name type="scientific">Enterococcus eurekensis</name>
    <dbReference type="NCBI Taxonomy" id="1159753"/>
    <lineage>
        <taxon>Bacteria</taxon>
        <taxon>Bacillati</taxon>
        <taxon>Bacillota</taxon>
        <taxon>Bacilli</taxon>
        <taxon>Lactobacillales</taxon>
        <taxon>Enterococcaceae</taxon>
        <taxon>Enterococcus</taxon>
    </lineage>
</organism>
<dbReference type="Pfam" id="PF01610">
    <property type="entry name" value="DDE_Tnp_ISL3"/>
    <property type="match status" value="1"/>
</dbReference>
<gene>
    <name evidence="2" type="ORF">ACFO3L_00075</name>
</gene>
<name>A0ABV9M1R9_9ENTE</name>
<dbReference type="NCBIfam" id="NF033550">
    <property type="entry name" value="transpos_ISL3"/>
    <property type="match status" value="1"/>
</dbReference>
<sequence>MDNNTRKMLGLTDENITFPENWLEDAKIKGVTAQLISGSLTYKPTNCEKCGRKNQGEIVKNGTKTTRTQMALFRNTLTYLELKRSRFLCRHCGKTFIAQTPTVARHDHLAKELKYQILLELAQVSSRKSIAQQYFVSDISVLRIQEELAKTYHKSYQTLLQVLCVNEFKSMKSCEGAMSFICVDGTNNHLFEVLEDRRLDKLVQYFMRFPRKARLGVRYLVIDMNASYQQLIKMIFPNAQIVIDCFHIVQQITRSLNQLRIKKMNAFNTSNPEDKKKYRRLKRYWKLILKDSDSLDNRQPAYHPIFKRYLYAQDIIDELLSYDSQLKLAYEAVQLLHYYRKKKDIDGFFSTIQTLDKALPKWFRKKLYFLKKYKQGIQNAFELRYSNGVTEGLNNKIKLIKRVSYGYRNFYHLRDLIYNIQGLIFAPTEA</sequence>
<protein>
    <submittedName>
        <fullName evidence="2">ISL3 family transposase</fullName>
    </submittedName>
</protein>
<accession>A0ABV9M1R9</accession>
<dbReference type="PANTHER" id="PTHR33498:SF1">
    <property type="entry name" value="TRANSPOSASE FOR INSERTION SEQUENCE ELEMENT IS1557"/>
    <property type="match status" value="1"/>
</dbReference>
<evidence type="ECO:0000313" key="2">
    <source>
        <dbReference type="EMBL" id="MFC4709046.1"/>
    </source>
</evidence>
<proteinExistence type="predicted"/>
<evidence type="ECO:0000259" key="1">
    <source>
        <dbReference type="Pfam" id="PF01610"/>
    </source>
</evidence>
<dbReference type="InterPro" id="IPR047951">
    <property type="entry name" value="Transpos_ISL3"/>
</dbReference>
<dbReference type="PANTHER" id="PTHR33498">
    <property type="entry name" value="TRANSPOSASE FOR INSERTION SEQUENCE ELEMENT IS1557"/>
    <property type="match status" value="1"/>
</dbReference>
<dbReference type="Proteomes" id="UP001596026">
    <property type="component" value="Unassembled WGS sequence"/>
</dbReference>
<feature type="domain" description="Transposase IS204/IS1001/IS1096/IS1165 DDE" evidence="1">
    <location>
        <begin position="163"/>
        <end position="414"/>
    </location>
</feature>
<evidence type="ECO:0000313" key="3">
    <source>
        <dbReference type="Proteomes" id="UP001596026"/>
    </source>
</evidence>
<dbReference type="RefSeq" id="WP_379962767.1">
    <property type="nucleotide sequence ID" value="NZ_JBHSGT010000002.1"/>
</dbReference>
<comment type="caution">
    <text evidence="2">The sequence shown here is derived from an EMBL/GenBank/DDBJ whole genome shotgun (WGS) entry which is preliminary data.</text>
</comment>
<dbReference type="EMBL" id="JBHSGT010000002">
    <property type="protein sequence ID" value="MFC4709046.1"/>
    <property type="molecule type" value="Genomic_DNA"/>
</dbReference>
<reference evidence="3" key="1">
    <citation type="journal article" date="2019" name="Int. J. Syst. Evol. Microbiol.">
        <title>The Global Catalogue of Microorganisms (GCM) 10K type strain sequencing project: providing services to taxonomists for standard genome sequencing and annotation.</title>
        <authorList>
            <consortium name="The Broad Institute Genomics Platform"/>
            <consortium name="The Broad Institute Genome Sequencing Center for Infectious Disease"/>
            <person name="Wu L."/>
            <person name="Ma J."/>
        </authorList>
    </citation>
    <scope>NUCLEOTIDE SEQUENCE [LARGE SCALE GENOMIC DNA]</scope>
    <source>
        <strain evidence="3">CGMCC 1.19061</strain>
    </source>
</reference>